<protein>
    <submittedName>
        <fullName evidence="3">Uncharacterized protein</fullName>
    </submittedName>
</protein>
<proteinExistence type="predicted"/>
<dbReference type="EMBL" id="BSYO01000004">
    <property type="protein sequence ID" value="GMH04168.1"/>
    <property type="molecule type" value="Genomic_DNA"/>
</dbReference>
<feature type="compositionally biased region" description="Basic and acidic residues" evidence="1">
    <location>
        <begin position="64"/>
        <end position="73"/>
    </location>
</feature>
<sequence>MKKSAYVLILFFWALLAIINPTLVQWSTASESSSREHANGKKNGVVVKGRKMLVCFPPLYSRKSPQEELDRQKSPAVTPPAPAPAPSPLNSTKNFHPILQEGFSESDDDRVIETTYL</sequence>
<evidence type="ECO:0000256" key="2">
    <source>
        <dbReference type="SAM" id="SignalP"/>
    </source>
</evidence>
<dbReference type="PANTHER" id="PTHR38396">
    <property type="entry name" value="TRANSMEMBRANE PROTEIN"/>
    <property type="match status" value="1"/>
</dbReference>
<evidence type="ECO:0000256" key="1">
    <source>
        <dbReference type="SAM" id="MobiDB-lite"/>
    </source>
</evidence>
<comment type="caution">
    <text evidence="3">The sequence shown here is derived from an EMBL/GenBank/DDBJ whole genome shotgun (WGS) entry which is preliminary data.</text>
</comment>
<feature type="compositionally biased region" description="Pro residues" evidence="1">
    <location>
        <begin position="77"/>
        <end position="87"/>
    </location>
</feature>
<name>A0AAD3XH05_NEPGR</name>
<dbReference type="PANTHER" id="PTHR38396:SF1">
    <property type="entry name" value="TRANSMEMBRANE PROTEIN"/>
    <property type="match status" value="1"/>
</dbReference>
<evidence type="ECO:0000313" key="4">
    <source>
        <dbReference type="Proteomes" id="UP001279734"/>
    </source>
</evidence>
<dbReference type="AlphaFoldDB" id="A0AAD3XH05"/>
<dbReference type="Proteomes" id="UP001279734">
    <property type="component" value="Unassembled WGS sequence"/>
</dbReference>
<feature type="chain" id="PRO_5042101426" evidence="2">
    <location>
        <begin position="25"/>
        <end position="117"/>
    </location>
</feature>
<feature type="signal peptide" evidence="2">
    <location>
        <begin position="1"/>
        <end position="24"/>
    </location>
</feature>
<organism evidence="3 4">
    <name type="scientific">Nepenthes gracilis</name>
    <name type="common">Slender pitcher plant</name>
    <dbReference type="NCBI Taxonomy" id="150966"/>
    <lineage>
        <taxon>Eukaryota</taxon>
        <taxon>Viridiplantae</taxon>
        <taxon>Streptophyta</taxon>
        <taxon>Embryophyta</taxon>
        <taxon>Tracheophyta</taxon>
        <taxon>Spermatophyta</taxon>
        <taxon>Magnoliopsida</taxon>
        <taxon>eudicotyledons</taxon>
        <taxon>Gunneridae</taxon>
        <taxon>Pentapetalae</taxon>
        <taxon>Caryophyllales</taxon>
        <taxon>Nepenthaceae</taxon>
        <taxon>Nepenthes</taxon>
    </lineage>
</organism>
<gene>
    <name evidence="3" type="ORF">Nepgr_006007</name>
</gene>
<evidence type="ECO:0000313" key="3">
    <source>
        <dbReference type="EMBL" id="GMH04168.1"/>
    </source>
</evidence>
<feature type="region of interest" description="Disordered" evidence="1">
    <location>
        <begin position="63"/>
        <end position="109"/>
    </location>
</feature>
<keyword evidence="4" id="KW-1185">Reference proteome</keyword>
<reference evidence="3" key="1">
    <citation type="submission" date="2023-05" db="EMBL/GenBank/DDBJ databases">
        <title>Nepenthes gracilis genome sequencing.</title>
        <authorList>
            <person name="Fukushima K."/>
        </authorList>
    </citation>
    <scope>NUCLEOTIDE SEQUENCE</scope>
    <source>
        <strain evidence="3">SING2019-196</strain>
    </source>
</reference>
<accession>A0AAD3XH05</accession>
<keyword evidence="2" id="KW-0732">Signal</keyword>